<keyword evidence="3 8" id="KW-0808">Transferase</keyword>
<name>A0A1W1XQE5_9NEIS</name>
<keyword evidence="5 8" id="KW-0012">Acyltransferase</keyword>
<feature type="transmembrane region" description="Helical" evidence="6">
    <location>
        <begin position="12"/>
        <end position="32"/>
    </location>
</feature>
<dbReference type="CDD" id="cd07989">
    <property type="entry name" value="LPLAT_AGPAT-like"/>
    <property type="match status" value="1"/>
</dbReference>
<sequence>MLWLLARLKQLAAWLDLVLFTLLMMLLARLPLRWLAGFYPALFHAWCRCFVRALGVELRLHQHQSKPLPEHFILIANHPSAFEDVGIPALFPVVSLAKEEVRDWWFVGRIAEAAGTLFVQRESKDSRQAALQAMIEGVKGGRNIALYPEGGCKGRRLWEKFLYGAFTVSLETGVPIVPVFLHYEAQEAFEWAPGETLLQKIRAIITAPNHTANYHVFDPLYPADFADRESYSAHAYQQFLNWQARFLD</sequence>
<dbReference type="GO" id="GO:0006654">
    <property type="term" value="P:phosphatidic acid biosynthetic process"/>
    <property type="evidence" value="ECO:0007669"/>
    <property type="project" value="TreeGrafter"/>
</dbReference>
<dbReference type="PANTHER" id="PTHR10434:SF64">
    <property type="entry name" value="1-ACYL-SN-GLYCEROL-3-PHOSPHATE ACYLTRANSFERASE-RELATED"/>
    <property type="match status" value="1"/>
</dbReference>
<keyword evidence="6" id="KW-0472">Membrane</keyword>
<evidence type="ECO:0000256" key="3">
    <source>
        <dbReference type="ARBA" id="ARBA00022679"/>
    </source>
</evidence>
<keyword evidence="6" id="KW-1133">Transmembrane helix</keyword>
<keyword evidence="9" id="KW-1185">Reference proteome</keyword>
<keyword evidence="4" id="KW-0443">Lipid metabolism</keyword>
<proteinExistence type="predicted"/>
<keyword evidence="2" id="KW-0444">Lipid biosynthesis</keyword>
<evidence type="ECO:0000259" key="7">
    <source>
        <dbReference type="SMART" id="SM00563"/>
    </source>
</evidence>
<dbReference type="SMART" id="SM00563">
    <property type="entry name" value="PlsC"/>
    <property type="match status" value="1"/>
</dbReference>
<dbReference type="PANTHER" id="PTHR10434">
    <property type="entry name" value="1-ACYL-SN-GLYCEROL-3-PHOSPHATE ACYLTRANSFERASE"/>
    <property type="match status" value="1"/>
</dbReference>
<evidence type="ECO:0000256" key="5">
    <source>
        <dbReference type="ARBA" id="ARBA00023315"/>
    </source>
</evidence>
<protein>
    <submittedName>
        <fullName evidence="8">1-acyl-sn-glycerol-3-phosphate acyltransferase</fullName>
    </submittedName>
</protein>
<evidence type="ECO:0000256" key="1">
    <source>
        <dbReference type="ARBA" id="ARBA00005189"/>
    </source>
</evidence>
<dbReference type="SUPFAM" id="SSF69593">
    <property type="entry name" value="Glycerol-3-phosphate (1)-acyltransferase"/>
    <property type="match status" value="1"/>
</dbReference>
<evidence type="ECO:0000256" key="6">
    <source>
        <dbReference type="SAM" id="Phobius"/>
    </source>
</evidence>
<evidence type="ECO:0000313" key="8">
    <source>
        <dbReference type="EMBL" id="SMC26183.1"/>
    </source>
</evidence>
<comment type="pathway">
    <text evidence="1">Lipid metabolism.</text>
</comment>
<dbReference type="Pfam" id="PF01553">
    <property type="entry name" value="Acyltransferase"/>
    <property type="match status" value="1"/>
</dbReference>
<dbReference type="InterPro" id="IPR002123">
    <property type="entry name" value="Plipid/glycerol_acylTrfase"/>
</dbReference>
<dbReference type="GO" id="GO:0003841">
    <property type="term" value="F:1-acylglycerol-3-phosphate O-acyltransferase activity"/>
    <property type="evidence" value="ECO:0007669"/>
    <property type="project" value="TreeGrafter"/>
</dbReference>
<organism evidence="8 9">
    <name type="scientific">Andreprevotia lacus DSM 23236</name>
    <dbReference type="NCBI Taxonomy" id="1121001"/>
    <lineage>
        <taxon>Bacteria</taxon>
        <taxon>Pseudomonadati</taxon>
        <taxon>Pseudomonadota</taxon>
        <taxon>Betaproteobacteria</taxon>
        <taxon>Neisseriales</taxon>
        <taxon>Chitinibacteraceae</taxon>
        <taxon>Andreprevotia</taxon>
    </lineage>
</organism>
<feature type="domain" description="Phospholipid/glycerol acyltransferase" evidence="7">
    <location>
        <begin position="72"/>
        <end position="184"/>
    </location>
</feature>
<dbReference type="AlphaFoldDB" id="A0A1W1XQE5"/>
<dbReference type="OrthoDB" id="5290997at2"/>
<accession>A0A1W1XQE5</accession>
<dbReference type="STRING" id="1121001.SAMN02745857_02410"/>
<keyword evidence="6" id="KW-0812">Transmembrane</keyword>
<dbReference type="Proteomes" id="UP000192761">
    <property type="component" value="Unassembled WGS sequence"/>
</dbReference>
<evidence type="ECO:0000256" key="2">
    <source>
        <dbReference type="ARBA" id="ARBA00022516"/>
    </source>
</evidence>
<dbReference type="EMBL" id="FWXD01000013">
    <property type="protein sequence ID" value="SMC26183.1"/>
    <property type="molecule type" value="Genomic_DNA"/>
</dbReference>
<gene>
    <name evidence="8" type="ORF">SAMN02745857_02410</name>
</gene>
<dbReference type="RefSeq" id="WP_084091051.1">
    <property type="nucleotide sequence ID" value="NZ_FWXD01000013.1"/>
</dbReference>
<reference evidence="8 9" key="1">
    <citation type="submission" date="2017-04" db="EMBL/GenBank/DDBJ databases">
        <authorList>
            <person name="Afonso C.L."/>
            <person name="Miller P.J."/>
            <person name="Scott M.A."/>
            <person name="Spackman E."/>
            <person name="Goraichik I."/>
            <person name="Dimitrov K.M."/>
            <person name="Suarez D.L."/>
            <person name="Swayne D.E."/>
        </authorList>
    </citation>
    <scope>NUCLEOTIDE SEQUENCE [LARGE SCALE GENOMIC DNA]</scope>
    <source>
        <strain evidence="8 9">DSM 23236</strain>
    </source>
</reference>
<evidence type="ECO:0000256" key="4">
    <source>
        <dbReference type="ARBA" id="ARBA00023098"/>
    </source>
</evidence>
<evidence type="ECO:0000313" key="9">
    <source>
        <dbReference type="Proteomes" id="UP000192761"/>
    </source>
</evidence>